<keyword evidence="4" id="KW-1185">Reference proteome</keyword>
<dbReference type="RefSeq" id="WP_219803118.1">
    <property type="nucleotide sequence ID" value="NZ_CP080096.1"/>
</dbReference>
<reference evidence="3 4" key="1">
    <citation type="submission" date="2021-07" db="EMBL/GenBank/DDBJ databases">
        <title>Paraburkholderia edwinii protects Aspergillus sp. from phenazines by acting as a toxin sponge.</title>
        <authorList>
            <person name="Dahlstrom K.M."/>
            <person name="Newman D.K."/>
        </authorList>
    </citation>
    <scope>NUCLEOTIDE SEQUENCE [LARGE SCALE GENOMIC DNA]</scope>
    <source>
        <strain evidence="3 4">Pe01</strain>
    </source>
</reference>
<protein>
    <submittedName>
        <fullName evidence="3">FAD/NAD(P)-binding protein</fullName>
    </submittedName>
</protein>
<dbReference type="InterPro" id="IPR036188">
    <property type="entry name" value="FAD/NAD-bd_sf"/>
</dbReference>
<proteinExistence type="predicted"/>
<evidence type="ECO:0000313" key="3">
    <source>
        <dbReference type="EMBL" id="QYD73373.1"/>
    </source>
</evidence>
<dbReference type="PANTHER" id="PTHR40254:SF1">
    <property type="entry name" value="BLR0577 PROTEIN"/>
    <property type="match status" value="1"/>
</dbReference>
<keyword evidence="1" id="KW-0472">Membrane</keyword>
<name>A0ABX8V2T6_9BURK</name>
<gene>
    <name evidence="3" type="ORF">KZJ38_27480</name>
</gene>
<accession>A0ABX8V2T6</accession>
<dbReference type="Proteomes" id="UP000826462">
    <property type="component" value="Chromosome 2"/>
</dbReference>
<feature type="domain" description="FAD-dependent urate hydroxylase HpyO/Asp monooxygenase CreE-like FAD/NAD(P)-binding" evidence="2">
    <location>
        <begin position="9"/>
        <end position="158"/>
    </location>
</feature>
<dbReference type="Gene3D" id="3.50.50.60">
    <property type="entry name" value="FAD/NAD(P)-binding domain"/>
    <property type="match status" value="1"/>
</dbReference>
<feature type="transmembrane region" description="Helical" evidence="1">
    <location>
        <begin position="6"/>
        <end position="25"/>
    </location>
</feature>
<organism evidence="3 4">
    <name type="scientific">Paraburkholderia edwinii</name>
    <dbReference type="NCBI Taxonomy" id="2861782"/>
    <lineage>
        <taxon>Bacteria</taxon>
        <taxon>Pseudomonadati</taxon>
        <taxon>Pseudomonadota</taxon>
        <taxon>Betaproteobacteria</taxon>
        <taxon>Burkholderiales</taxon>
        <taxon>Burkholderiaceae</taxon>
        <taxon>Paraburkholderia</taxon>
    </lineage>
</organism>
<dbReference type="PANTHER" id="PTHR40254">
    <property type="entry name" value="BLR0577 PROTEIN"/>
    <property type="match status" value="1"/>
</dbReference>
<dbReference type="Pfam" id="PF13454">
    <property type="entry name" value="NAD_binding_9"/>
    <property type="match status" value="1"/>
</dbReference>
<dbReference type="SUPFAM" id="SSF51905">
    <property type="entry name" value="FAD/NAD(P)-binding domain"/>
    <property type="match status" value="1"/>
</dbReference>
<evidence type="ECO:0000313" key="4">
    <source>
        <dbReference type="Proteomes" id="UP000826462"/>
    </source>
</evidence>
<dbReference type="EMBL" id="CP080096">
    <property type="protein sequence ID" value="QYD73373.1"/>
    <property type="molecule type" value="Genomic_DNA"/>
</dbReference>
<keyword evidence="1" id="KW-0812">Transmembrane</keyword>
<dbReference type="InterPro" id="IPR052189">
    <property type="entry name" value="L-asp_N-monooxygenase_NS-form"/>
</dbReference>
<dbReference type="InterPro" id="IPR038732">
    <property type="entry name" value="HpyO/CreE_NAD-binding"/>
</dbReference>
<dbReference type="PROSITE" id="PS51257">
    <property type="entry name" value="PROKAR_LIPOPROTEIN"/>
    <property type="match status" value="1"/>
</dbReference>
<evidence type="ECO:0000256" key="1">
    <source>
        <dbReference type="SAM" id="Phobius"/>
    </source>
</evidence>
<evidence type="ECO:0000259" key="2">
    <source>
        <dbReference type="Pfam" id="PF13454"/>
    </source>
</evidence>
<sequence>MKQDENSVALVGGGAACVATFIALVKQRAVRTIYIVSPGDIGPGMVFGNHDEDLLCNTSAEIMSAIADVPQDFLLYLRQNGRPVDPEAFVPRAWVGAYLADRFRHFSDIAHRHGIKVIHLPYRFRSVRVIDGGGHELKLERGETPYSLFATDVVFCTGLGVPRIPDLLKTYLGHPRLIESPYPEADMLRRIPRHARVLVVGSKLSAVDAAILLCRQHCKVSMVSPSGALPAVRSRSIRNARFRLDRSWLESLFRGWTPGGDVSYPKGLRHGYLKYLAYHMSTLTGPSWREQFSAARGYRERLRDQIRLAELGQCEWQDLLVDLVEAINAIYAKTRCPFPGAMHPAVGERVEPYLTSLALPNAKKLLDVIDDGLLTVSKGRLLDVVAPPDKTAPWSVNWGEGFQNFDAIVTTAGFHAPRLVRNESGEMELEVHGARDRETVAVSQRLNAEPTRPAGQGNLWFVGPPTHSRVPISSALFVNASVAARVAENLAMGRCATIARRIPPSGRRRATMAG</sequence>
<keyword evidence="1" id="KW-1133">Transmembrane helix</keyword>